<comment type="caution">
    <text evidence="6">The sequence shown here is derived from an EMBL/GenBank/DDBJ whole genome shotgun (WGS) entry which is preliminary data.</text>
</comment>
<comment type="similarity">
    <text evidence="2">Belongs to the MBF1 family.</text>
</comment>
<reference evidence="6" key="1">
    <citation type="submission" date="2022-07" db="EMBL/GenBank/DDBJ databases">
        <title>Phylogenomic reconstructions and comparative analyses of Kickxellomycotina fungi.</title>
        <authorList>
            <person name="Reynolds N.K."/>
            <person name="Stajich J.E."/>
            <person name="Barry K."/>
            <person name="Grigoriev I.V."/>
            <person name="Crous P."/>
            <person name="Smith M.E."/>
        </authorList>
    </citation>
    <scope>NUCLEOTIDE SEQUENCE</scope>
    <source>
        <strain evidence="6">RSA 1196</strain>
    </source>
</reference>
<sequence>MDVKQLPEHCQKLLMAKDRHGLSFKEIADRIGQDEMWLAALFYGQAYPKADVIKSLASILNLSAEALMQDFEVHKVCFRGGLVAVPPQDPVLYRFFEMFQNYGVPLKAVLQEKFGDGIISAINFKMHVEKVKTPQGDRARILLD</sequence>
<dbReference type="EC" id="4.2.1.104" evidence="6"/>
<comment type="function">
    <text evidence="4">Transcriptional coactivator that stimulates GCN4-dependent transcriptional activity by bridging the DNA-binding region of GCN4 and TBP (SPT15), thereby recruiting TBP to GCN4-bound promoters. Involved in induction of the ribosome quality control (RQC) pathway; a pathway that degrades nascent peptide chains during problematic translation. Required to prevent stalled ribosomes from frameshifting.</text>
</comment>
<dbReference type="SMART" id="SM01116">
    <property type="entry name" value="Cyanate_lyase"/>
    <property type="match status" value="1"/>
</dbReference>
<evidence type="ECO:0000313" key="7">
    <source>
        <dbReference type="Proteomes" id="UP001150925"/>
    </source>
</evidence>
<dbReference type="OrthoDB" id="10019422at2759"/>
<dbReference type="SUPFAM" id="SSF55234">
    <property type="entry name" value="Cyanase C-terminal domain"/>
    <property type="match status" value="1"/>
</dbReference>
<dbReference type="InterPro" id="IPR010982">
    <property type="entry name" value="Lambda_DNA-bd_dom_sf"/>
</dbReference>
<dbReference type="GO" id="GO:0003677">
    <property type="term" value="F:DNA binding"/>
    <property type="evidence" value="ECO:0007669"/>
    <property type="project" value="InterPro"/>
</dbReference>
<dbReference type="Pfam" id="PF02560">
    <property type="entry name" value="Cyanate_lyase"/>
    <property type="match status" value="1"/>
</dbReference>
<dbReference type="HAMAP" id="MF_00535">
    <property type="entry name" value="Cyanate_hydrat"/>
    <property type="match status" value="1"/>
</dbReference>
<dbReference type="EMBL" id="JANBPY010004332">
    <property type="protein sequence ID" value="KAJ1948432.1"/>
    <property type="molecule type" value="Genomic_DNA"/>
</dbReference>
<name>A0A9W8ANI9_9FUNG</name>
<dbReference type="InterPro" id="IPR008076">
    <property type="entry name" value="Cyanase"/>
</dbReference>
<evidence type="ECO:0000313" key="6">
    <source>
        <dbReference type="EMBL" id="KAJ1948432.1"/>
    </source>
</evidence>
<dbReference type="PANTHER" id="PTHR34186:SF2">
    <property type="entry name" value="CYANATE HYDRATASE"/>
    <property type="match status" value="1"/>
</dbReference>
<evidence type="ECO:0000256" key="4">
    <source>
        <dbReference type="ARBA" id="ARBA00035107"/>
    </source>
</evidence>
<organism evidence="6 7">
    <name type="scientific">Dispira parvispora</name>
    <dbReference type="NCBI Taxonomy" id="1520584"/>
    <lineage>
        <taxon>Eukaryota</taxon>
        <taxon>Fungi</taxon>
        <taxon>Fungi incertae sedis</taxon>
        <taxon>Zoopagomycota</taxon>
        <taxon>Kickxellomycotina</taxon>
        <taxon>Dimargaritomycetes</taxon>
        <taxon>Dimargaritales</taxon>
        <taxon>Dimargaritaceae</taxon>
        <taxon>Dispira</taxon>
    </lineage>
</organism>
<dbReference type="AlphaFoldDB" id="A0A9W8ANI9"/>
<dbReference type="InterPro" id="IPR001387">
    <property type="entry name" value="Cro/C1-type_HTH"/>
</dbReference>
<comment type="function">
    <text evidence="1">Catalyzes the reaction of cyanate with bicarbonate to produce ammonia and carbon dioxide.</text>
</comment>
<evidence type="ECO:0000256" key="2">
    <source>
        <dbReference type="ARBA" id="ARBA00009802"/>
    </source>
</evidence>
<accession>A0A9W8ANI9</accession>
<dbReference type="Gene3D" id="1.10.260.40">
    <property type="entry name" value="lambda repressor-like DNA-binding domains"/>
    <property type="match status" value="1"/>
</dbReference>
<dbReference type="Pfam" id="PF21291">
    <property type="entry name" value="CYNS_N"/>
    <property type="match status" value="1"/>
</dbReference>
<dbReference type="InterPro" id="IPR003712">
    <property type="entry name" value="Cyanate_lyase_C"/>
</dbReference>
<dbReference type="SUPFAM" id="SSF47413">
    <property type="entry name" value="lambda repressor-like DNA-binding domains"/>
    <property type="match status" value="1"/>
</dbReference>
<dbReference type="InterPro" id="IPR048564">
    <property type="entry name" value="CYNS_N"/>
</dbReference>
<dbReference type="PROSITE" id="PS50943">
    <property type="entry name" value="HTH_CROC1"/>
    <property type="match status" value="1"/>
</dbReference>
<dbReference type="GO" id="GO:0008824">
    <property type="term" value="F:cyanate hydratase activity"/>
    <property type="evidence" value="ECO:0007669"/>
    <property type="project" value="UniProtKB-EC"/>
</dbReference>
<evidence type="ECO:0000259" key="5">
    <source>
        <dbReference type="PROSITE" id="PS50943"/>
    </source>
</evidence>
<feature type="domain" description="HTH cro/C1-type" evidence="5">
    <location>
        <begin position="13"/>
        <end position="67"/>
    </location>
</feature>
<dbReference type="InterPro" id="IPR036581">
    <property type="entry name" value="Cyanate_lyase_C_sf"/>
</dbReference>
<keyword evidence="3 6" id="KW-0456">Lyase</keyword>
<evidence type="ECO:0000256" key="3">
    <source>
        <dbReference type="ARBA" id="ARBA00023239"/>
    </source>
</evidence>
<feature type="non-terminal residue" evidence="6">
    <location>
        <position position="144"/>
    </location>
</feature>
<dbReference type="PANTHER" id="PTHR34186">
    <property type="entry name" value="CYANATE HYDRATASE"/>
    <property type="match status" value="1"/>
</dbReference>
<dbReference type="Proteomes" id="UP001150925">
    <property type="component" value="Unassembled WGS sequence"/>
</dbReference>
<dbReference type="PRINTS" id="PR01693">
    <property type="entry name" value="CYANASE"/>
</dbReference>
<gene>
    <name evidence="6" type="primary">cyn1</name>
    <name evidence="6" type="ORF">IWQ62_006890</name>
</gene>
<keyword evidence="7" id="KW-1185">Reference proteome</keyword>
<protein>
    <submittedName>
        <fullName evidence="6">Cyanate hydratase</fullName>
        <ecNumber evidence="6">4.2.1.104</ecNumber>
    </submittedName>
</protein>
<dbReference type="CDD" id="cd00093">
    <property type="entry name" value="HTH_XRE"/>
    <property type="match status" value="1"/>
</dbReference>
<evidence type="ECO:0000256" key="1">
    <source>
        <dbReference type="ARBA" id="ARBA00003561"/>
    </source>
</evidence>
<dbReference type="Gene3D" id="3.30.1160.10">
    <property type="entry name" value="Cyanate lyase, C-terminal domain"/>
    <property type="match status" value="1"/>
</dbReference>
<proteinExistence type="inferred from homology"/>
<dbReference type="NCBIfam" id="TIGR00673">
    <property type="entry name" value="cynS"/>
    <property type="match status" value="1"/>
</dbReference>